<evidence type="ECO:0000313" key="3">
    <source>
        <dbReference type="EMBL" id="KDQ54173.1"/>
    </source>
</evidence>
<dbReference type="GO" id="GO:0006629">
    <property type="term" value="P:lipid metabolic process"/>
    <property type="evidence" value="ECO:0007669"/>
    <property type="project" value="InterPro"/>
</dbReference>
<proteinExistence type="predicted"/>
<dbReference type="InterPro" id="IPR012171">
    <property type="entry name" value="Fatty_acid_desaturase"/>
</dbReference>
<dbReference type="OrthoDB" id="1461976at2759"/>
<dbReference type="EMBL" id="KL197730">
    <property type="protein sequence ID" value="KDQ54173.1"/>
    <property type="molecule type" value="Genomic_DNA"/>
</dbReference>
<dbReference type="InParanoid" id="A0A067PGX9"/>
<dbReference type="InterPro" id="IPR005804">
    <property type="entry name" value="FA_desaturase_dom"/>
</dbReference>
<dbReference type="Pfam" id="PF00487">
    <property type="entry name" value="FA_desaturase"/>
    <property type="match status" value="1"/>
</dbReference>
<organism evidence="3 4">
    <name type="scientific">Jaapia argillacea MUCL 33604</name>
    <dbReference type="NCBI Taxonomy" id="933084"/>
    <lineage>
        <taxon>Eukaryota</taxon>
        <taxon>Fungi</taxon>
        <taxon>Dikarya</taxon>
        <taxon>Basidiomycota</taxon>
        <taxon>Agaricomycotina</taxon>
        <taxon>Agaricomycetes</taxon>
        <taxon>Agaricomycetidae</taxon>
        <taxon>Jaapiales</taxon>
        <taxon>Jaapiaceae</taxon>
        <taxon>Jaapia</taxon>
    </lineage>
</organism>
<sequence length="424" mass="49097">MFRLFKNSPEYQRRLKTPFYPPKITLSQLHSAVPKHLWQKSTQKALYYVVRDLLFAIAFYVLALYIDPFCCSLTAHQVVSQLLRWSLWCVYWFWQGIVLAGWWCIGHEAGHGTLSPQKWVNHVIGFTLHTSILVPYYSWRSTHHAHHKAVGSIERDENYVPRTRSDYSLPPVSKSHVADYHEIFEETPIYTLGRMLAMQLFGWHAYLCTNALGSKMYPKGTNHFQPSSPLFKPSERRDIIISNVGLAIMSAILWQYASAVGFANFVKLYFIPYLLANHWIVMLTFLHHSDPTIPHYRSKEWSFLRGAAATVDRPLLGWIGRFFLHNVSHDHVAHHFFSTIPFYNQPEVTRAIKKVLKDDYNYDSTNSFYALYRSFTECCFIEDDGEVVFYKNKDGVAQRQLAFEDTAADDSGYGSADSTECESS</sequence>
<evidence type="ECO:0000256" key="1">
    <source>
        <dbReference type="SAM" id="Phobius"/>
    </source>
</evidence>
<name>A0A067PGX9_9AGAM</name>
<dbReference type="STRING" id="933084.A0A067PGX9"/>
<feature type="transmembrane region" description="Helical" evidence="1">
    <location>
        <begin position="269"/>
        <end position="287"/>
    </location>
</feature>
<gene>
    <name evidence="3" type="ORF">JAAARDRAFT_182561</name>
</gene>
<feature type="transmembrane region" description="Helical" evidence="1">
    <location>
        <begin position="239"/>
        <end position="257"/>
    </location>
</feature>
<keyword evidence="1" id="KW-0812">Transmembrane</keyword>
<dbReference type="AlphaFoldDB" id="A0A067PGX9"/>
<protein>
    <recommendedName>
        <fullName evidence="2">Fatty acid desaturase domain-containing protein</fullName>
    </recommendedName>
</protein>
<dbReference type="HOGENOM" id="CLU_033094_0_0_1"/>
<evidence type="ECO:0000313" key="4">
    <source>
        <dbReference type="Proteomes" id="UP000027265"/>
    </source>
</evidence>
<accession>A0A067PGX9</accession>
<keyword evidence="4" id="KW-1185">Reference proteome</keyword>
<evidence type="ECO:0000259" key="2">
    <source>
        <dbReference type="Pfam" id="PF00487"/>
    </source>
</evidence>
<dbReference type="CDD" id="cd03507">
    <property type="entry name" value="Delta12-FADS-like"/>
    <property type="match status" value="1"/>
</dbReference>
<keyword evidence="1" id="KW-1133">Transmembrane helix</keyword>
<feature type="transmembrane region" description="Helical" evidence="1">
    <location>
        <begin position="85"/>
        <end position="105"/>
    </location>
</feature>
<keyword evidence="1" id="KW-0472">Membrane</keyword>
<reference evidence="4" key="1">
    <citation type="journal article" date="2014" name="Proc. Natl. Acad. Sci. U.S.A.">
        <title>Extensive sampling of basidiomycete genomes demonstrates inadequacy of the white-rot/brown-rot paradigm for wood decay fungi.</title>
        <authorList>
            <person name="Riley R."/>
            <person name="Salamov A.A."/>
            <person name="Brown D.W."/>
            <person name="Nagy L.G."/>
            <person name="Floudas D."/>
            <person name="Held B.W."/>
            <person name="Levasseur A."/>
            <person name="Lombard V."/>
            <person name="Morin E."/>
            <person name="Otillar R."/>
            <person name="Lindquist E.A."/>
            <person name="Sun H."/>
            <person name="LaButti K.M."/>
            <person name="Schmutz J."/>
            <person name="Jabbour D."/>
            <person name="Luo H."/>
            <person name="Baker S.E."/>
            <person name="Pisabarro A.G."/>
            <person name="Walton J.D."/>
            <person name="Blanchette R.A."/>
            <person name="Henrissat B."/>
            <person name="Martin F."/>
            <person name="Cullen D."/>
            <person name="Hibbett D.S."/>
            <person name="Grigoriev I.V."/>
        </authorList>
    </citation>
    <scope>NUCLEOTIDE SEQUENCE [LARGE SCALE GENOMIC DNA]</scope>
    <source>
        <strain evidence="4">MUCL 33604</strain>
    </source>
</reference>
<dbReference type="GO" id="GO:0016491">
    <property type="term" value="F:oxidoreductase activity"/>
    <property type="evidence" value="ECO:0007669"/>
    <property type="project" value="InterPro"/>
</dbReference>
<feature type="domain" description="Fatty acid desaturase" evidence="2">
    <location>
        <begin position="87"/>
        <end position="360"/>
    </location>
</feature>
<dbReference type="Proteomes" id="UP000027265">
    <property type="component" value="Unassembled WGS sequence"/>
</dbReference>
<dbReference type="PANTHER" id="PTHR32100">
    <property type="entry name" value="OMEGA-6 FATTY ACID DESATURASE, CHLOROPLASTIC"/>
    <property type="match status" value="1"/>
</dbReference>
<feature type="transmembrane region" description="Helical" evidence="1">
    <location>
        <begin position="45"/>
        <end position="65"/>
    </location>
</feature>